<dbReference type="InterPro" id="IPR036388">
    <property type="entry name" value="WH-like_DNA-bd_sf"/>
</dbReference>
<evidence type="ECO:0000313" key="2">
    <source>
        <dbReference type="Proteomes" id="UP000789570"/>
    </source>
</evidence>
<dbReference type="EMBL" id="CAJVPQ010000424">
    <property type="protein sequence ID" value="CAG8480300.1"/>
    <property type="molecule type" value="Genomic_DNA"/>
</dbReference>
<dbReference type="SUPFAM" id="SSF46689">
    <property type="entry name" value="Homeodomain-like"/>
    <property type="match status" value="1"/>
</dbReference>
<dbReference type="AlphaFoldDB" id="A0A9N8Z872"/>
<sequence length="152" mass="17772">MVYTSHINAGLSERQIARNLGISKSTVHRVYYLFKKYGCVKNILTLRGRPRIFGNDDMKYLEVLLKEKRAIHRLGYTHKQLSKPAQERKENERAEFILRISHEHCARKATFFIRGQKFTIEGALCVNGLLAYSIQEGLMKSNDYEYFIENIL</sequence>
<dbReference type="Proteomes" id="UP000789570">
    <property type="component" value="Unassembled WGS sequence"/>
</dbReference>
<dbReference type="InterPro" id="IPR009057">
    <property type="entry name" value="Homeodomain-like_sf"/>
</dbReference>
<accession>A0A9N8Z872</accession>
<gene>
    <name evidence="1" type="ORF">FCALED_LOCUS2674</name>
</gene>
<reference evidence="1" key="1">
    <citation type="submission" date="2021-06" db="EMBL/GenBank/DDBJ databases">
        <authorList>
            <person name="Kallberg Y."/>
            <person name="Tangrot J."/>
            <person name="Rosling A."/>
        </authorList>
    </citation>
    <scope>NUCLEOTIDE SEQUENCE</scope>
    <source>
        <strain evidence="1">UK204</strain>
    </source>
</reference>
<feature type="non-terminal residue" evidence="1">
    <location>
        <position position="152"/>
    </location>
</feature>
<name>A0A9N8Z872_9GLOM</name>
<dbReference type="Gene3D" id="1.10.10.10">
    <property type="entry name" value="Winged helix-like DNA-binding domain superfamily/Winged helix DNA-binding domain"/>
    <property type="match status" value="1"/>
</dbReference>
<comment type="caution">
    <text evidence="1">The sequence shown here is derived from an EMBL/GenBank/DDBJ whole genome shotgun (WGS) entry which is preliminary data.</text>
</comment>
<organism evidence="1 2">
    <name type="scientific">Funneliformis caledonium</name>
    <dbReference type="NCBI Taxonomy" id="1117310"/>
    <lineage>
        <taxon>Eukaryota</taxon>
        <taxon>Fungi</taxon>
        <taxon>Fungi incertae sedis</taxon>
        <taxon>Mucoromycota</taxon>
        <taxon>Glomeromycotina</taxon>
        <taxon>Glomeromycetes</taxon>
        <taxon>Glomerales</taxon>
        <taxon>Glomeraceae</taxon>
        <taxon>Funneliformis</taxon>
    </lineage>
</organism>
<keyword evidence="2" id="KW-1185">Reference proteome</keyword>
<proteinExistence type="predicted"/>
<protein>
    <submittedName>
        <fullName evidence="1">6264_t:CDS:1</fullName>
    </submittedName>
</protein>
<evidence type="ECO:0000313" key="1">
    <source>
        <dbReference type="EMBL" id="CAG8480300.1"/>
    </source>
</evidence>
<dbReference type="OrthoDB" id="2378672at2759"/>